<sequence>MTQSIWDDPIEFSTKVKDSCTMIVTGHRQYTKLRVSCEGSKRSYWCEFVGKPETCRPYNKNPRHYFVQLMWDLRKLRHACRGPRRLKPHMCRAAADESQMIFSTSSFYKSRTVTRPVEQPTRPQPEPSPTRSDAAMEVSLKTSRVPPTQTTQTTQTLSPQQTTAPVESAAETLAQRHCWRSLQGICTYVIGLFRRE</sequence>
<comment type="caution">
    <text evidence="8">The sequence shown here is derived from an EMBL/GenBank/DDBJ whole genome shotgun (WGS) entry which is preliminary data.</text>
</comment>
<evidence type="ECO:0000256" key="4">
    <source>
        <dbReference type="ARBA" id="ARBA00022729"/>
    </source>
</evidence>
<keyword evidence="5" id="KW-1015">Disulfide bond</keyword>
<dbReference type="GO" id="GO:0007267">
    <property type="term" value="P:cell-cell signaling"/>
    <property type="evidence" value="ECO:0007669"/>
    <property type="project" value="TreeGrafter"/>
</dbReference>
<name>A0AA88N015_CHASR</name>
<dbReference type="GO" id="GO:0019838">
    <property type="term" value="F:growth factor binding"/>
    <property type="evidence" value="ECO:0007669"/>
    <property type="project" value="UniProtKB-KW"/>
</dbReference>
<dbReference type="GO" id="GO:0005576">
    <property type="term" value="C:extracellular region"/>
    <property type="evidence" value="ECO:0007669"/>
    <property type="project" value="UniProtKB-SubCell"/>
</dbReference>
<dbReference type="Pfam" id="PF06473">
    <property type="entry name" value="FGF-BP1"/>
    <property type="match status" value="1"/>
</dbReference>
<feature type="compositionally biased region" description="Low complexity" evidence="7">
    <location>
        <begin position="146"/>
        <end position="163"/>
    </location>
</feature>
<evidence type="ECO:0008006" key="10">
    <source>
        <dbReference type="Google" id="ProtNLM"/>
    </source>
</evidence>
<evidence type="ECO:0000256" key="2">
    <source>
        <dbReference type="ARBA" id="ARBA00008326"/>
    </source>
</evidence>
<evidence type="ECO:0000256" key="6">
    <source>
        <dbReference type="ARBA" id="ARBA00023183"/>
    </source>
</evidence>
<proteinExistence type="inferred from homology"/>
<dbReference type="PANTHER" id="PTHR15258:SF1">
    <property type="entry name" value="FIBROBLAST GROWTH FACTOR-BINDING PROTEIN 2"/>
    <property type="match status" value="1"/>
</dbReference>
<evidence type="ECO:0000256" key="3">
    <source>
        <dbReference type="ARBA" id="ARBA00022525"/>
    </source>
</evidence>
<evidence type="ECO:0000256" key="7">
    <source>
        <dbReference type="SAM" id="MobiDB-lite"/>
    </source>
</evidence>
<dbReference type="AlphaFoldDB" id="A0AA88N015"/>
<keyword evidence="9" id="KW-1185">Reference proteome</keyword>
<feature type="region of interest" description="Disordered" evidence="7">
    <location>
        <begin position="112"/>
        <end position="167"/>
    </location>
</feature>
<reference evidence="8" key="1">
    <citation type="submission" date="2023-07" db="EMBL/GenBank/DDBJ databases">
        <title>Chromosome-level Genome Assembly of Striped Snakehead (Channa striata).</title>
        <authorList>
            <person name="Liu H."/>
        </authorList>
    </citation>
    <scope>NUCLEOTIDE SEQUENCE</scope>
    <source>
        <strain evidence="8">Gz</strain>
        <tissue evidence="8">Muscle</tissue>
    </source>
</reference>
<organism evidence="8 9">
    <name type="scientific">Channa striata</name>
    <name type="common">Snakehead murrel</name>
    <name type="synonym">Ophicephalus striatus</name>
    <dbReference type="NCBI Taxonomy" id="64152"/>
    <lineage>
        <taxon>Eukaryota</taxon>
        <taxon>Metazoa</taxon>
        <taxon>Chordata</taxon>
        <taxon>Craniata</taxon>
        <taxon>Vertebrata</taxon>
        <taxon>Euteleostomi</taxon>
        <taxon>Actinopterygii</taxon>
        <taxon>Neopterygii</taxon>
        <taxon>Teleostei</taxon>
        <taxon>Neoteleostei</taxon>
        <taxon>Acanthomorphata</taxon>
        <taxon>Anabantaria</taxon>
        <taxon>Anabantiformes</taxon>
        <taxon>Channoidei</taxon>
        <taxon>Channidae</taxon>
        <taxon>Channa</taxon>
    </lineage>
</organism>
<evidence type="ECO:0000256" key="5">
    <source>
        <dbReference type="ARBA" id="ARBA00023157"/>
    </source>
</evidence>
<keyword evidence="6" id="KW-0340">Growth factor binding</keyword>
<dbReference type="InterPro" id="IPR010510">
    <property type="entry name" value="FGF1-bd"/>
</dbReference>
<dbReference type="Proteomes" id="UP001187415">
    <property type="component" value="Unassembled WGS sequence"/>
</dbReference>
<evidence type="ECO:0000256" key="1">
    <source>
        <dbReference type="ARBA" id="ARBA00004613"/>
    </source>
</evidence>
<protein>
    <recommendedName>
        <fullName evidence="10">Fibroblast growth factor binding protein 2a</fullName>
    </recommendedName>
</protein>
<evidence type="ECO:0000313" key="9">
    <source>
        <dbReference type="Proteomes" id="UP001187415"/>
    </source>
</evidence>
<comment type="subcellular location">
    <subcellularLocation>
        <location evidence="1">Secreted</location>
    </subcellularLocation>
</comment>
<evidence type="ECO:0000313" key="8">
    <source>
        <dbReference type="EMBL" id="KAK2848832.1"/>
    </source>
</evidence>
<dbReference type="EMBL" id="JAUPFM010000006">
    <property type="protein sequence ID" value="KAK2848832.1"/>
    <property type="molecule type" value="Genomic_DNA"/>
</dbReference>
<keyword evidence="4" id="KW-0732">Signal</keyword>
<accession>A0AA88N015</accession>
<comment type="similarity">
    <text evidence="2">Belongs to the fibroblast growth factor-binding protein family.</text>
</comment>
<dbReference type="PANTHER" id="PTHR15258">
    <property type="entry name" value="FGF BINDING PROTEIN-RELATED"/>
    <property type="match status" value="1"/>
</dbReference>
<gene>
    <name evidence="8" type="ORF">Q5P01_008666</name>
</gene>
<keyword evidence="3" id="KW-0964">Secreted</keyword>